<dbReference type="GO" id="GO:0048269">
    <property type="term" value="C:methionine adenosyltransferase complex"/>
    <property type="evidence" value="ECO:0007669"/>
    <property type="project" value="TreeGrafter"/>
</dbReference>
<dbReference type="AlphaFoldDB" id="A0A137P3W1"/>
<accession>A0A137P3W1</accession>
<evidence type="ECO:0000313" key="3">
    <source>
        <dbReference type="Proteomes" id="UP000070444"/>
    </source>
</evidence>
<dbReference type="Pfam" id="PF04321">
    <property type="entry name" value="RmlD_sub_bind"/>
    <property type="match status" value="1"/>
</dbReference>
<dbReference type="OrthoDB" id="6235964at2759"/>
<dbReference type="Gene3D" id="3.40.50.720">
    <property type="entry name" value="NAD(P)-binding Rossmann-like Domain"/>
    <property type="match status" value="1"/>
</dbReference>
<dbReference type="GO" id="GO:0048270">
    <property type="term" value="F:methionine adenosyltransferase regulator activity"/>
    <property type="evidence" value="ECO:0007669"/>
    <property type="project" value="TreeGrafter"/>
</dbReference>
<dbReference type="Proteomes" id="UP000070444">
    <property type="component" value="Unassembled WGS sequence"/>
</dbReference>
<feature type="domain" description="RmlD-like substrate binding" evidence="1">
    <location>
        <begin position="4"/>
        <end position="281"/>
    </location>
</feature>
<dbReference type="CDD" id="cd05254">
    <property type="entry name" value="dTDP_HR_like_SDR_e"/>
    <property type="match status" value="1"/>
</dbReference>
<evidence type="ECO:0000259" key="1">
    <source>
        <dbReference type="Pfam" id="PF04321"/>
    </source>
</evidence>
<name>A0A137P3W1_CONC2</name>
<sequence length="303" mass="34005">MVKTVVVSGASGLLGRAVYETFKKYDVDTIGLAHSRVSGDLVKLDLTNQSQVEEFFDKTQPNFFIHCAAERRPDVAENDKGHTDNINVQVPEFLAKQCAKHNCDLIYICTDYIFDGTSPPYQVDSEPNPLNHYGVSKLEGERAIHKVYPRAISVRVPVLYGDVQYPGESAINTLVTTVKQTDKNKVVDHHATRFPTHVKDIAQSLYELTEKISNKDTAFPNIIHISSDKALTKYDMCKVFGKILDVNIDHLEPELEVPKDATALRPENCELCTTETLDLGISPCSTNFEDWFKSHLKAKADIY</sequence>
<dbReference type="STRING" id="796925.A0A137P3W1"/>
<dbReference type="InterPro" id="IPR036291">
    <property type="entry name" value="NAD(P)-bd_dom_sf"/>
</dbReference>
<dbReference type="InterPro" id="IPR029903">
    <property type="entry name" value="RmlD-like-bd"/>
</dbReference>
<gene>
    <name evidence="2" type="ORF">CONCODRAFT_79165</name>
</gene>
<evidence type="ECO:0000313" key="2">
    <source>
        <dbReference type="EMBL" id="KXN69708.1"/>
    </source>
</evidence>
<dbReference type="PANTHER" id="PTHR10491">
    <property type="entry name" value="DTDP-4-DEHYDRORHAMNOSE REDUCTASE"/>
    <property type="match status" value="1"/>
</dbReference>
<proteinExistence type="predicted"/>
<dbReference type="FunFam" id="3.40.50.720:FF:000357">
    <property type="entry name" value="Methionine adenosyltransferase 2 subunit beta"/>
    <property type="match status" value="1"/>
</dbReference>
<organism evidence="2 3">
    <name type="scientific">Conidiobolus coronatus (strain ATCC 28846 / CBS 209.66 / NRRL 28638)</name>
    <name type="common">Delacroixia coronata</name>
    <dbReference type="NCBI Taxonomy" id="796925"/>
    <lineage>
        <taxon>Eukaryota</taxon>
        <taxon>Fungi</taxon>
        <taxon>Fungi incertae sedis</taxon>
        <taxon>Zoopagomycota</taxon>
        <taxon>Entomophthoromycotina</taxon>
        <taxon>Entomophthoromycetes</taxon>
        <taxon>Entomophthorales</taxon>
        <taxon>Ancylistaceae</taxon>
        <taxon>Conidiobolus</taxon>
    </lineage>
</organism>
<dbReference type="EMBL" id="KQ964525">
    <property type="protein sequence ID" value="KXN69708.1"/>
    <property type="molecule type" value="Genomic_DNA"/>
</dbReference>
<dbReference type="PANTHER" id="PTHR10491:SF4">
    <property type="entry name" value="METHIONINE ADENOSYLTRANSFERASE 2 SUBUNIT BETA"/>
    <property type="match status" value="1"/>
</dbReference>
<dbReference type="InterPro" id="IPR005913">
    <property type="entry name" value="dTDP_dehydrorham_reduct"/>
</dbReference>
<reference evidence="2 3" key="1">
    <citation type="journal article" date="2015" name="Genome Biol. Evol.">
        <title>Phylogenomic analyses indicate that early fungi evolved digesting cell walls of algal ancestors of land plants.</title>
        <authorList>
            <person name="Chang Y."/>
            <person name="Wang S."/>
            <person name="Sekimoto S."/>
            <person name="Aerts A.L."/>
            <person name="Choi C."/>
            <person name="Clum A."/>
            <person name="LaButti K.M."/>
            <person name="Lindquist E.A."/>
            <person name="Yee Ngan C."/>
            <person name="Ohm R.A."/>
            <person name="Salamov A.A."/>
            <person name="Grigoriev I.V."/>
            <person name="Spatafora J.W."/>
            <person name="Berbee M.L."/>
        </authorList>
    </citation>
    <scope>NUCLEOTIDE SEQUENCE [LARGE SCALE GENOMIC DNA]</scope>
    <source>
        <strain evidence="2 3">NRRL 28638</strain>
    </source>
</reference>
<dbReference type="SUPFAM" id="SSF51735">
    <property type="entry name" value="NAD(P)-binding Rossmann-fold domains"/>
    <property type="match status" value="1"/>
</dbReference>
<dbReference type="UniPathway" id="UPA00315">
    <property type="reaction ID" value="UER00080"/>
</dbReference>
<protein>
    <submittedName>
        <fullName evidence="2">NAD dependent epimerase/dehydratase</fullName>
    </submittedName>
</protein>
<dbReference type="GO" id="GO:0006556">
    <property type="term" value="P:S-adenosylmethionine biosynthetic process"/>
    <property type="evidence" value="ECO:0007669"/>
    <property type="project" value="UniProtKB-UniPathway"/>
</dbReference>
<dbReference type="OMA" id="RMPLMFG"/>
<keyword evidence="3" id="KW-1185">Reference proteome</keyword>